<dbReference type="Gene3D" id="1.10.1060.10">
    <property type="entry name" value="Alpha-helical ferredoxin"/>
    <property type="match status" value="1"/>
</dbReference>
<dbReference type="EMBL" id="VDFR01000057">
    <property type="protein sequence ID" value="TNC46367.1"/>
    <property type="molecule type" value="Genomic_DNA"/>
</dbReference>
<organism evidence="11 13">
    <name type="scientific">Mumia zhuanghuii</name>
    <dbReference type="NCBI Taxonomy" id="2585211"/>
    <lineage>
        <taxon>Bacteria</taxon>
        <taxon>Bacillati</taxon>
        <taxon>Actinomycetota</taxon>
        <taxon>Actinomycetes</taxon>
        <taxon>Propionibacteriales</taxon>
        <taxon>Nocardioidaceae</taxon>
        <taxon>Mumia</taxon>
    </lineage>
</organism>
<dbReference type="GO" id="GO:0006089">
    <property type="term" value="P:lactate metabolic process"/>
    <property type="evidence" value="ECO:0007669"/>
    <property type="project" value="InterPro"/>
</dbReference>
<keyword evidence="3" id="KW-0479">Metal-binding</keyword>
<evidence type="ECO:0000256" key="2">
    <source>
        <dbReference type="ARBA" id="ARBA00022485"/>
    </source>
</evidence>
<protein>
    <submittedName>
        <fullName evidence="11">Iron-sulfur cluster-binding protein</fullName>
    </submittedName>
</protein>
<dbReference type="PANTHER" id="PTHR47153:SF2">
    <property type="entry name" value="LACTATE UTILIZATION PROTEIN B"/>
    <property type="match status" value="1"/>
</dbReference>
<dbReference type="Gene3D" id="3.40.50.10420">
    <property type="entry name" value="NagB/RpiA/CoA transferase-like"/>
    <property type="match status" value="1"/>
</dbReference>
<evidence type="ECO:0000256" key="7">
    <source>
        <dbReference type="ARBA" id="ARBA00023014"/>
    </source>
</evidence>
<dbReference type="InterPro" id="IPR017896">
    <property type="entry name" value="4Fe4S_Fe-S-bd"/>
</dbReference>
<evidence type="ECO:0000256" key="1">
    <source>
        <dbReference type="ARBA" id="ARBA00022448"/>
    </source>
</evidence>
<evidence type="ECO:0000313" key="11">
    <source>
        <dbReference type="EMBL" id="TNC36580.1"/>
    </source>
</evidence>
<dbReference type="Pfam" id="PF02589">
    <property type="entry name" value="LUD_dom"/>
    <property type="match status" value="1"/>
</dbReference>
<dbReference type="InterPro" id="IPR009051">
    <property type="entry name" value="Helical_ferredxn"/>
</dbReference>
<evidence type="ECO:0000259" key="9">
    <source>
        <dbReference type="Pfam" id="PF11870"/>
    </source>
</evidence>
<keyword evidence="2" id="KW-0004">4Fe-4S</keyword>
<comment type="caution">
    <text evidence="11">The sequence shown here is derived from an EMBL/GenBank/DDBJ whole genome shotgun (WGS) entry which is preliminary data.</text>
</comment>
<dbReference type="InterPro" id="IPR024185">
    <property type="entry name" value="FTHF_cligase-like_sf"/>
</dbReference>
<evidence type="ECO:0000313" key="12">
    <source>
        <dbReference type="EMBL" id="TNC46367.1"/>
    </source>
</evidence>
<dbReference type="NCBIfam" id="TIGR00273">
    <property type="entry name" value="LutB/LldF family L-lactate oxidation iron-sulfur protein"/>
    <property type="match status" value="1"/>
</dbReference>
<evidence type="ECO:0000313" key="13">
    <source>
        <dbReference type="Proteomes" id="UP000306740"/>
    </source>
</evidence>
<dbReference type="GO" id="GO:0051539">
    <property type="term" value="F:4 iron, 4 sulfur cluster binding"/>
    <property type="evidence" value="ECO:0007669"/>
    <property type="project" value="UniProtKB-KW"/>
</dbReference>
<accession>A0A5C4MG62</accession>
<gene>
    <name evidence="12" type="ORF">FHE65_13140</name>
    <name evidence="11" type="ORF">FHE65_25775</name>
</gene>
<dbReference type="RefSeq" id="WP_139106004.1">
    <property type="nucleotide sequence ID" value="NZ_VDFR01000057.1"/>
</dbReference>
<dbReference type="InterPro" id="IPR024569">
    <property type="entry name" value="LutB_C"/>
</dbReference>
<evidence type="ECO:0000256" key="4">
    <source>
        <dbReference type="ARBA" id="ARBA00022737"/>
    </source>
</evidence>
<dbReference type="InterPro" id="IPR003741">
    <property type="entry name" value="LUD_dom"/>
</dbReference>
<feature type="domain" description="Lactate utilization protein B C-terminal" evidence="9">
    <location>
        <begin position="409"/>
        <end position="486"/>
    </location>
</feature>
<keyword evidence="5" id="KW-0249">Electron transport</keyword>
<reference evidence="11 13" key="1">
    <citation type="submission" date="2019-05" db="EMBL/GenBank/DDBJ databases">
        <title>Mumia sp. nov., isolated from the intestinal contents of plateau pika (Ochotona curzoniae) in the Qinghai-Tibet plateau of China.</title>
        <authorList>
            <person name="Tian Z."/>
        </authorList>
    </citation>
    <scope>NUCLEOTIDE SEQUENCE [LARGE SCALE GENOMIC DNA]</scope>
    <source>
        <strain evidence="13">527</strain>
        <strain evidence="11">Z527</strain>
    </source>
</reference>
<evidence type="ECO:0000256" key="3">
    <source>
        <dbReference type="ARBA" id="ARBA00022723"/>
    </source>
</evidence>
<dbReference type="InterPro" id="IPR037171">
    <property type="entry name" value="NagB/RpiA_transferase-like"/>
</dbReference>
<dbReference type="Proteomes" id="UP000306740">
    <property type="component" value="Unassembled WGS sequence"/>
</dbReference>
<dbReference type="SUPFAM" id="SSF100950">
    <property type="entry name" value="NagB/RpiA/CoA transferase-like"/>
    <property type="match status" value="1"/>
</dbReference>
<dbReference type="Pfam" id="PF11870">
    <property type="entry name" value="LutB_C"/>
    <property type="match status" value="1"/>
</dbReference>
<feature type="domain" description="4Fe-4S ferredoxin-type" evidence="10">
    <location>
        <begin position="325"/>
        <end position="392"/>
    </location>
</feature>
<dbReference type="SUPFAM" id="SSF46548">
    <property type="entry name" value="alpha-helical ferredoxin"/>
    <property type="match status" value="1"/>
</dbReference>
<sequence length="488" mass="53139">MTTVDLGMPPVAPRGTGVLRSAESFPEHAQTELADPLLRKNLRHAMSTIRAKRARAVAEVDDWEELRQAGASLKRHVMANLDSYLVRLEEAVEAAGGHVHWARDAVEANRIVVDLVRATGETQVLKIKSMATQEIALDEALSDAGVDTYETDLAELIVQLGRDWPSHIIVPAVHKNREQIRQIFLDRMPDAPRDLTDDPSDLCDAARRHLRKKFLTSKVAISGANFACADTGTFVIVESEGNGRMNLSLPDTLITVMGIEKVIPSFSDLEVFLQLLPRSSSGERMTPYVSTWQGPYEGDGPQDFHVVLLDNGRTHVLADAQGRDALNCIRCSACLNVCPVYERTGGHAYGSIYPGPIGAILTPQLLGVEEAASLPFASSLCGACGDACPVAIDIPAILVHLRDEVARAKDDASRLPSAEKAAMQAMAWAMSDGRRFAAAGRMAPLSRLAGRGRLPVLPPPLSGWTRSRDIPKAPTETFRQWWRKRGAG</sequence>
<dbReference type="AlphaFoldDB" id="A0A5C4MG62"/>
<keyword evidence="7" id="KW-0411">Iron-sulfur</keyword>
<dbReference type="EMBL" id="VDFR01000132">
    <property type="protein sequence ID" value="TNC36580.1"/>
    <property type="molecule type" value="Genomic_DNA"/>
</dbReference>
<evidence type="ECO:0000256" key="5">
    <source>
        <dbReference type="ARBA" id="ARBA00022982"/>
    </source>
</evidence>
<evidence type="ECO:0000259" key="8">
    <source>
        <dbReference type="Pfam" id="PF02589"/>
    </source>
</evidence>
<feature type="domain" description="LUD" evidence="8">
    <location>
        <begin position="87"/>
        <end position="309"/>
    </location>
</feature>
<keyword evidence="4" id="KW-0677">Repeat</keyword>
<dbReference type="OrthoDB" id="9782337at2"/>
<evidence type="ECO:0000256" key="6">
    <source>
        <dbReference type="ARBA" id="ARBA00023004"/>
    </source>
</evidence>
<dbReference type="Pfam" id="PF13183">
    <property type="entry name" value="Fer4_8"/>
    <property type="match status" value="1"/>
</dbReference>
<keyword evidence="1" id="KW-0813">Transport</keyword>
<dbReference type="InterPro" id="IPR017900">
    <property type="entry name" value="4Fe4S_Fe_S_CS"/>
</dbReference>
<proteinExistence type="predicted"/>
<keyword evidence="6" id="KW-0408">Iron</keyword>
<dbReference type="GO" id="GO:0046872">
    <property type="term" value="F:metal ion binding"/>
    <property type="evidence" value="ECO:0007669"/>
    <property type="project" value="UniProtKB-KW"/>
</dbReference>
<dbReference type="InterPro" id="IPR004452">
    <property type="entry name" value="LutB/LldF"/>
</dbReference>
<name>A0A5C4MG62_9ACTN</name>
<evidence type="ECO:0000259" key="10">
    <source>
        <dbReference type="Pfam" id="PF13183"/>
    </source>
</evidence>
<dbReference type="PROSITE" id="PS00198">
    <property type="entry name" value="4FE4S_FER_1"/>
    <property type="match status" value="1"/>
</dbReference>
<dbReference type="PANTHER" id="PTHR47153">
    <property type="entry name" value="LACTATE UTILIZATION PROTEIN B"/>
    <property type="match status" value="1"/>
</dbReference>